<dbReference type="RefSeq" id="WP_104516411.1">
    <property type="nucleotide sequence ID" value="NZ_MQVW01000020.1"/>
</dbReference>
<evidence type="ECO:0000313" key="2">
    <source>
        <dbReference type="Proteomes" id="UP000239002"/>
    </source>
</evidence>
<keyword evidence="2" id="KW-1185">Reference proteome</keyword>
<accession>A0A2S6IFJ4</accession>
<evidence type="ECO:0008006" key="3">
    <source>
        <dbReference type="Google" id="ProtNLM"/>
    </source>
</evidence>
<sequence>MAAVKIIPEKIHLQDIKTINAKLERSPDINIVAGAEGFDLRFAHNLSWDDTNNRVALTLLIEADARSTNNGLMGKGFFELLFLFHIENLQDYLTSDKDLVKMNILLAATLVGLSFSTSRGMLLTFTRNTLFEGLILPIVNPVKIIKEPSI</sequence>
<dbReference type="Proteomes" id="UP000239002">
    <property type="component" value="Unassembled WGS sequence"/>
</dbReference>
<proteinExistence type="predicted"/>
<gene>
    <name evidence="1" type="ORF">LY01_02685</name>
</gene>
<reference evidence="1 2" key="1">
    <citation type="submission" date="2018-02" db="EMBL/GenBank/DDBJ databases">
        <title>Genomic Encyclopedia of Archaeal and Bacterial Type Strains, Phase II (KMG-II): from individual species to whole genera.</title>
        <authorList>
            <person name="Goeker M."/>
        </authorList>
    </citation>
    <scope>NUCLEOTIDE SEQUENCE [LARGE SCALE GENOMIC DNA]</scope>
    <source>
        <strain evidence="1 2">DSM 16809</strain>
    </source>
</reference>
<organism evidence="1 2">
    <name type="scientific">Nonlabens xylanidelens</name>
    <dbReference type="NCBI Taxonomy" id="191564"/>
    <lineage>
        <taxon>Bacteria</taxon>
        <taxon>Pseudomonadati</taxon>
        <taxon>Bacteroidota</taxon>
        <taxon>Flavobacteriia</taxon>
        <taxon>Flavobacteriales</taxon>
        <taxon>Flavobacteriaceae</taxon>
        <taxon>Nonlabens</taxon>
    </lineage>
</organism>
<dbReference type="OrthoDB" id="1348257at2"/>
<name>A0A2S6IFJ4_9FLAO</name>
<comment type="caution">
    <text evidence="1">The sequence shown here is derived from an EMBL/GenBank/DDBJ whole genome shotgun (WGS) entry which is preliminary data.</text>
</comment>
<protein>
    <recommendedName>
        <fullName evidence="3">Preprotein translocase subunit SecB</fullName>
    </recommendedName>
</protein>
<dbReference type="AlphaFoldDB" id="A0A2S6IFJ4"/>
<evidence type="ECO:0000313" key="1">
    <source>
        <dbReference type="EMBL" id="PPK92981.1"/>
    </source>
</evidence>
<dbReference type="EMBL" id="PTJE01000008">
    <property type="protein sequence ID" value="PPK92981.1"/>
    <property type="molecule type" value="Genomic_DNA"/>
</dbReference>